<feature type="compositionally biased region" description="Basic and acidic residues" evidence="7">
    <location>
        <begin position="384"/>
        <end position="447"/>
    </location>
</feature>
<reference evidence="9" key="1">
    <citation type="submission" date="2023-06" db="EMBL/GenBank/DDBJ databases">
        <title>Survivors Of The Sea: Transcriptome response of Skeletonema marinoi to long-term dormancy.</title>
        <authorList>
            <person name="Pinder M.I.M."/>
            <person name="Kourtchenko O."/>
            <person name="Robertson E.K."/>
            <person name="Larsson T."/>
            <person name="Maumus F."/>
            <person name="Osuna-Cruz C.M."/>
            <person name="Vancaester E."/>
            <person name="Stenow R."/>
            <person name="Vandepoele K."/>
            <person name="Ploug H."/>
            <person name="Bruchert V."/>
            <person name="Godhe A."/>
            <person name="Topel M."/>
        </authorList>
    </citation>
    <scope>NUCLEOTIDE SEQUENCE</scope>
    <source>
        <strain evidence="9">R05AC</strain>
    </source>
</reference>
<feature type="compositionally biased region" description="Acidic residues" evidence="7">
    <location>
        <begin position="449"/>
        <end position="477"/>
    </location>
</feature>
<feature type="compositionally biased region" description="Acidic residues" evidence="7">
    <location>
        <begin position="109"/>
        <end position="128"/>
    </location>
</feature>
<keyword evidence="10" id="KW-1185">Reference proteome</keyword>
<dbReference type="InterPro" id="IPR000237">
    <property type="entry name" value="GRIP_dom"/>
</dbReference>
<feature type="compositionally biased region" description="Low complexity" evidence="7">
    <location>
        <begin position="550"/>
        <end position="559"/>
    </location>
</feature>
<evidence type="ECO:0000256" key="7">
    <source>
        <dbReference type="SAM" id="MobiDB-lite"/>
    </source>
</evidence>
<dbReference type="SMART" id="SM00755">
    <property type="entry name" value="Grip"/>
    <property type="match status" value="1"/>
</dbReference>
<gene>
    <name evidence="9" type="ORF">QTG54_006482</name>
</gene>
<sequence length="1397" mass="159160">MWGFSLEDLAKRAQEEASRIAEQASHMQSPNLFNLDDMQSNDDHQDEEEQQIGTASSAPIITTGNGDLHDSTPMRHQQQMEEEAEATNNVEAPNTTTTPKVTKLQVSSGDDDDFNFDAWGEDEIDITEDNTNKDDSDETAERMRLESQKLAQQIMEEEQKRIMEEEQRLQRAEEEEQQQREAERIKREKMLHEQEEEMERQRLRKLEEEEAARRLKEQQRLEQEQRERQAAEEAQAAEEKRLKKLREEEERLRLEEETKFIEAQKRMELERRQAQEEAQAAEEQRLREEEEQERLRLKEEAAAEDEANRLEEEKVQAEKERLLQEEEEQERLRLEEEQRLLEEQKRLESEREAQKGAAAEEKERREEEERDRLRLEEEAKLLEVKRLEEQRQAEEDSRIAEEERQRMIQKEEEEREQERLRVEEDVNRSQEQQRMEQEAVELGKSEDSALADEINDEIGDDAWSDQSEEIEGDDEIFSSESADRQAQSHTEVEENSENVSVAIDAPYTVEHADANALNDHEVSQPNSESLELQDSLPPIDAQGSYRDNNSDVNVVQQNNTASSAEKPPDNTFFGAAAADLASSMFENQATNLFNEASKSASMFSWGKSSAEDDATPPASAATNVEAETEDEPNSEDGLYNDDDLDAMYDDDDDESDDSETHDETDSQKLGTVQNGDNGETLGIKLEMEGRMPSNSAQHTVEDFVKQLERMSESHQLEMNEMQRSHQLEMEALQHELSLERDKKEKDKARKEVASQDKFLSQMRELEKKFNTDLKEKDDELQNVMQRNEGMRLKMDSIKREVDGLIKLVDERDDEIATLKQGHGKSMVQVEGKVKYSEEALARKDAKISELNASVSSLQADLDSTTEAYHTLKERAKSVATELKDRRVEVRTLTSQNQEFSSSKTLQETQLVNLRAVVNQHELTIGYKDKDMDALNAKVKELEKQIEGKEKSIQDSSAVGEKAISSYKRKAQEALAAANSRLALSNQAREEAESEAKAAKSTSDDAVTRARDAELKMSEAEQRANAATSLLDELKLSSSGEINELNDTVDNLRSTIDTMQKEAKEDSNERERLDVEMGHLKTNLVEVKKKESELREKLIEQQALCTSLQKEVHDLNDEVQRNSAAAFKRANDEEAHSNNFAERNSSVLSMDANGSSKARDREEADGTIIMLQQELYGANEAIADLKLALRTALLEKTDGDSRDNIPGRNNEVFAGDSPHGNDSTPLFYAIEKQNELNTARDEINRLANMLGDAEAEKQEAYDIMEDMRHKMEDANARLLRYEKLGMKGARPHQHVSQSNYGPFRNTSQSSGITSDNNLSSSGNDSVVNLEYLKNVMLSYLKAKTLADRRKLVPVIATVLCLTPEEQAQAVNSVEDSAGLSGVAVSFWENLESKAHNLM</sequence>
<feature type="region of interest" description="Disordered" evidence="7">
    <location>
        <begin position="1127"/>
        <end position="1161"/>
    </location>
</feature>
<feature type="domain" description="GRIP" evidence="8">
    <location>
        <begin position="1321"/>
        <end position="1371"/>
    </location>
</feature>
<dbReference type="Pfam" id="PF01465">
    <property type="entry name" value="GRIP"/>
    <property type="match status" value="1"/>
</dbReference>
<feature type="region of interest" description="Disordered" evidence="7">
    <location>
        <begin position="1"/>
        <end position="244"/>
    </location>
</feature>
<dbReference type="Gene3D" id="1.10.287.1490">
    <property type="match status" value="1"/>
</dbReference>
<feature type="compositionally biased region" description="Basic and acidic residues" evidence="7">
    <location>
        <begin position="510"/>
        <end position="522"/>
    </location>
</feature>
<dbReference type="PANTHER" id="PTHR23157:SF25">
    <property type="entry name" value="GRIP AND COILED-COIL DOMAIN-CONTAINING PROTEIN 1"/>
    <property type="match status" value="1"/>
</dbReference>
<evidence type="ECO:0000256" key="3">
    <source>
        <dbReference type="ARBA" id="ARBA00022490"/>
    </source>
</evidence>
<feature type="region of interest" description="Disordered" evidence="7">
    <location>
        <begin position="1291"/>
        <end position="1320"/>
    </location>
</feature>
<feature type="compositionally biased region" description="Basic and acidic residues" evidence="7">
    <location>
        <begin position="8"/>
        <end position="19"/>
    </location>
</feature>
<feature type="compositionally biased region" description="Polar residues" evidence="7">
    <location>
        <begin position="667"/>
        <end position="677"/>
    </location>
</feature>
<feature type="coiled-coil region" evidence="6">
    <location>
        <begin position="840"/>
        <end position="874"/>
    </location>
</feature>
<feature type="region of interest" description="Disordered" evidence="7">
    <location>
        <begin position="384"/>
        <end position="572"/>
    </location>
</feature>
<feature type="compositionally biased region" description="Acidic residues" evidence="7">
    <location>
        <begin position="626"/>
        <end position="660"/>
    </location>
</feature>
<feature type="compositionally biased region" description="Low complexity" evidence="7">
    <location>
        <begin position="86"/>
        <end position="99"/>
    </location>
</feature>
<feature type="region of interest" description="Disordered" evidence="7">
    <location>
        <begin position="600"/>
        <end position="696"/>
    </location>
</feature>
<feature type="compositionally biased region" description="Basic and acidic residues" evidence="7">
    <location>
        <begin position="130"/>
        <end position="147"/>
    </location>
</feature>
<proteinExistence type="predicted"/>
<feature type="region of interest" description="Disordered" evidence="7">
    <location>
        <begin position="985"/>
        <end position="1008"/>
    </location>
</feature>
<evidence type="ECO:0000259" key="8">
    <source>
        <dbReference type="PROSITE" id="PS50913"/>
    </source>
</evidence>
<accession>A0AAD8YC86</accession>
<keyword evidence="5" id="KW-0472">Membrane</keyword>
<feature type="compositionally biased region" description="Polar residues" evidence="7">
    <location>
        <begin position="51"/>
        <end position="65"/>
    </location>
</feature>
<dbReference type="InterPro" id="IPR051952">
    <property type="entry name" value="Golgi-autophagy_related"/>
</dbReference>
<feature type="compositionally biased region" description="Polar residues" evidence="7">
    <location>
        <begin position="478"/>
        <end position="489"/>
    </location>
</feature>
<feature type="coiled-coil region" evidence="6">
    <location>
        <begin position="704"/>
        <end position="800"/>
    </location>
</feature>
<feature type="region of interest" description="Disordered" evidence="7">
    <location>
        <begin position="269"/>
        <end position="372"/>
    </location>
</feature>
<feature type="compositionally biased region" description="Polar residues" evidence="7">
    <location>
        <begin position="1293"/>
        <end position="1312"/>
    </location>
</feature>
<comment type="caution">
    <text evidence="9">The sequence shown here is derived from an EMBL/GenBank/DDBJ whole genome shotgun (WGS) entry which is preliminary data.</text>
</comment>
<evidence type="ECO:0000256" key="6">
    <source>
        <dbReference type="SAM" id="Coils"/>
    </source>
</evidence>
<feature type="compositionally biased region" description="Polar residues" evidence="7">
    <location>
        <begin position="523"/>
        <end position="532"/>
    </location>
</feature>
<feature type="coiled-coil region" evidence="6">
    <location>
        <begin position="1228"/>
        <end position="1283"/>
    </location>
</feature>
<dbReference type="Proteomes" id="UP001224775">
    <property type="component" value="Unassembled WGS sequence"/>
</dbReference>
<feature type="region of interest" description="Disordered" evidence="7">
    <location>
        <begin position="1199"/>
        <end position="1219"/>
    </location>
</feature>
<evidence type="ECO:0000313" key="9">
    <source>
        <dbReference type="EMBL" id="KAK1742885.1"/>
    </source>
</evidence>
<dbReference type="PANTHER" id="PTHR23157">
    <property type="entry name" value="GRIP AND COILED-COIL DOMAIN-CONTAINING PROTEIN 1"/>
    <property type="match status" value="1"/>
</dbReference>
<evidence type="ECO:0000256" key="1">
    <source>
        <dbReference type="ARBA" id="ARBA00004184"/>
    </source>
</evidence>
<organism evidence="9 10">
    <name type="scientific">Skeletonema marinoi</name>
    <dbReference type="NCBI Taxonomy" id="267567"/>
    <lineage>
        <taxon>Eukaryota</taxon>
        <taxon>Sar</taxon>
        <taxon>Stramenopiles</taxon>
        <taxon>Ochrophyta</taxon>
        <taxon>Bacillariophyta</taxon>
        <taxon>Coscinodiscophyceae</taxon>
        <taxon>Thalassiosirophycidae</taxon>
        <taxon>Thalassiosirales</taxon>
        <taxon>Skeletonemataceae</taxon>
        <taxon>Skeletonema</taxon>
        <taxon>Skeletonema marinoi-dohrnii complex</taxon>
    </lineage>
</organism>
<evidence type="ECO:0000256" key="4">
    <source>
        <dbReference type="ARBA" id="ARBA00023054"/>
    </source>
</evidence>
<feature type="compositionally biased region" description="Basic and acidic residues" evidence="7">
    <location>
        <begin position="282"/>
        <end position="372"/>
    </location>
</feature>
<protein>
    <submittedName>
        <fullName evidence="9">GRIP and coiled-coil domain-containing protein</fullName>
    </submittedName>
</protein>
<dbReference type="EMBL" id="JATAAI010000010">
    <property type="protein sequence ID" value="KAK1742885.1"/>
    <property type="molecule type" value="Genomic_DNA"/>
</dbReference>
<keyword evidence="4 6" id="KW-0175">Coiled coil</keyword>
<evidence type="ECO:0000313" key="10">
    <source>
        <dbReference type="Proteomes" id="UP001224775"/>
    </source>
</evidence>
<name>A0AAD8YC86_9STRA</name>
<dbReference type="PROSITE" id="PS50913">
    <property type="entry name" value="GRIP"/>
    <property type="match status" value="1"/>
</dbReference>
<evidence type="ECO:0000256" key="5">
    <source>
        <dbReference type="ARBA" id="ARBA00023136"/>
    </source>
</evidence>
<feature type="compositionally biased region" description="Basic and acidic residues" evidence="7">
    <location>
        <begin position="987"/>
        <end position="1008"/>
    </location>
</feature>
<keyword evidence="3" id="KW-0963">Cytoplasm</keyword>
<dbReference type="Gene3D" id="1.10.220.60">
    <property type="entry name" value="GRIP domain"/>
    <property type="match status" value="1"/>
</dbReference>
<comment type="subcellular location">
    <subcellularLocation>
        <location evidence="2">Cytoplasm</location>
    </subcellularLocation>
    <subcellularLocation>
        <location evidence="1">Endomembrane system</location>
        <topology evidence="1">Peripheral membrane protein</topology>
    </subcellularLocation>
</comment>
<feature type="compositionally biased region" description="Basic and acidic residues" evidence="7">
    <location>
        <begin position="157"/>
        <end position="244"/>
    </location>
</feature>
<evidence type="ECO:0000256" key="2">
    <source>
        <dbReference type="ARBA" id="ARBA00004496"/>
    </source>
</evidence>
<feature type="compositionally biased region" description="Polar residues" evidence="7">
    <location>
        <begin position="1136"/>
        <end position="1155"/>
    </location>
</feature>
<dbReference type="GO" id="GO:0005794">
    <property type="term" value="C:Golgi apparatus"/>
    <property type="evidence" value="ECO:0007669"/>
    <property type="project" value="TreeGrafter"/>
</dbReference>